<gene>
    <name evidence="2" type="ORF">GCM10009019_10410</name>
</gene>
<comment type="caution">
    <text evidence="2">The sequence shown here is derived from an EMBL/GenBank/DDBJ whole genome shotgun (WGS) entry which is preliminary data.</text>
</comment>
<organism evidence="2 3">
    <name type="scientific">Salarchaeum japonicum</name>
    <dbReference type="NCBI Taxonomy" id="555573"/>
    <lineage>
        <taxon>Archaea</taxon>
        <taxon>Methanobacteriati</taxon>
        <taxon>Methanobacteriota</taxon>
        <taxon>Stenosarchaea group</taxon>
        <taxon>Halobacteria</taxon>
        <taxon>Halobacteriales</taxon>
        <taxon>Halobacteriaceae</taxon>
    </lineage>
</organism>
<dbReference type="EMBL" id="BAAADU010000002">
    <property type="protein sequence ID" value="GAA0649593.1"/>
    <property type="molecule type" value="Genomic_DNA"/>
</dbReference>
<feature type="transmembrane region" description="Helical" evidence="1">
    <location>
        <begin position="106"/>
        <end position="128"/>
    </location>
</feature>
<evidence type="ECO:0000256" key="1">
    <source>
        <dbReference type="SAM" id="Phobius"/>
    </source>
</evidence>
<protein>
    <recommendedName>
        <fullName evidence="4">DUF2892 domain-containing protein</fullName>
    </recommendedName>
</protein>
<proteinExistence type="predicted"/>
<feature type="transmembrane region" description="Helical" evidence="1">
    <location>
        <begin position="20"/>
        <end position="38"/>
    </location>
</feature>
<dbReference type="RefSeq" id="WP_227261256.1">
    <property type="nucleotide sequence ID" value="NZ_BAAADU010000002.1"/>
</dbReference>
<accession>A0AAV3SZE0</accession>
<evidence type="ECO:0000313" key="3">
    <source>
        <dbReference type="Proteomes" id="UP001500194"/>
    </source>
</evidence>
<keyword evidence="1" id="KW-1133">Transmembrane helix</keyword>
<evidence type="ECO:0000313" key="2">
    <source>
        <dbReference type="EMBL" id="GAA0649593.1"/>
    </source>
</evidence>
<sequence length="131" mass="13575">MTEYQPGACNIGGGEQRKRYAFGVAGFAVAAAAFVAVYALSLPAVWTLATLVPLLAGFEGVLQGAQRFCAGFATAGIYDVSADGNDRRDVTDDAARRADRRKAVRIHVQSLVGATATGAALYLLAVAVPPT</sequence>
<reference evidence="2 3" key="1">
    <citation type="journal article" date="2019" name="Int. J. Syst. Evol. Microbiol.">
        <title>The Global Catalogue of Microorganisms (GCM) 10K type strain sequencing project: providing services to taxonomists for standard genome sequencing and annotation.</title>
        <authorList>
            <consortium name="The Broad Institute Genomics Platform"/>
            <consortium name="The Broad Institute Genome Sequencing Center for Infectious Disease"/>
            <person name="Wu L."/>
            <person name="Ma J."/>
        </authorList>
    </citation>
    <scope>NUCLEOTIDE SEQUENCE [LARGE SCALE GENOMIC DNA]</scope>
    <source>
        <strain evidence="2 3">JCM 16327</strain>
    </source>
</reference>
<feature type="transmembrane region" description="Helical" evidence="1">
    <location>
        <begin position="44"/>
        <end position="62"/>
    </location>
</feature>
<keyword evidence="3" id="KW-1185">Reference proteome</keyword>
<keyword evidence="1" id="KW-0472">Membrane</keyword>
<dbReference type="AlphaFoldDB" id="A0AAV3SZE0"/>
<evidence type="ECO:0008006" key="4">
    <source>
        <dbReference type="Google" id="ProtNLM"/>
    </source>
</evidence>
<dbReference type="Proteomes" id="UP001500194">
    <property type="component" value="Unassembled WGS sequence"/>
</dbReference>
<dbReference type="GeneID" id="68571832"/>
<keyword evidence="1" id="KW-0812">Transmembrane</keyword>
<name>A0AAV3SZE0_9EURY</name>